<evidence type="ECO:0000313" key="4">
    <source>
        <dbReference type="Proteomes" id="UP000292082"/>
    </source>
</evidence>
<gene>
    <name evidence="3" type="ORF">BD310DRAFT_930375</name>
    <name evidence="2" type="ORF">BD311DRAFT_812173</name>
</gene>
<keyword evidence="4" id="KW-1185">Reference proteome</keyword>
<dbReference type="AlphaFoldDB" id="A0A4Q9NGE4"/>
<keyword evidence="1" id="KW-0732">Signal</keyword>
<evidence type="ECO:0000313" key="3">
    <source>
        <dbReference type="EMBL" id="TBU56975.1"/>
    </source>
</evidence>
<sequence>MRFHLSTLAIAATSLLAVFPAVTAGPIAYGLCQTGCNTVTVACYAGAGFTFGTVTAGAGVPAAILACNAALGVCSSTCATVALFAPTP</sequence>
<feature type="signal peptide" evidence="1">
    <location>
        <begin position="1"/>
        <end position="24"/>
    </location>
</feature>
<accession>A0A4Q9NGE4</accession>
<organism evidence="3 4">
    <name type="scientific">Dichomitus squalens</name>
    <dbReference type="NCBI Taxonomy" id="114155"/>
    <lineage>
        <taxon>Eukaryota</taxon>
        <taxon>Fungi</taxon>
        <taxon>Dikarya</taxon>
        <taxon>Basidiomycota</taxon>
        <taxon>Agaricomycotina</taxon>
        <taxon>Agaricomycetes</taxon>
        <taxon>Polyporales</taxon>
        <taxon>Polyporaceae</taxon>
        <taxon>Dichomitus</taxon>
    </lineage>
</organism>
<dbReference type="EMBL" id="ML145143">
    <property type="protein sequence ID" value="TBU56975.1"/>
    <property type="molecule type" value="Genomic_DNA"/>
</dbReference>
<dbReference type="Proteomes" id="UP000292082">
    <property type="component" value="Unassembled WGS sequence"/>
</dbReference>
<evidence type="ECO:0000313" key="2">
    <source>
        <dbReference type="EMBL" id="TBU21606.1"/>
    </source>
</evidence>
<protein>
    <recommendedName>
        <fullName evidence="5">Cysteine-rich protein</fullName>
    </recommendedName>
</protein>
<feature type="chain" id="PRO_5040597612" description="Cysteine-rich protein" evidence="1">
    <location>
        <begin position="25"/>
        <end position="88"/>
    </location>
</feature>
<dbReference type="PANTHER" id="PTHR37475:SF1">
    <property type="entry name" value="ZYGOTE-SPECIFIC PROTEIN"/>
    <property type="match status" value="1"/>
</dbReference>
<reference evidence="3 4" key="1">
    <citation type="submission" date="2019-01" db="EMBL/GenBank/DDBJ databases">
        <title>Draft genome sequences of three monokaryotic isolates of the white-rot basidiomycete fungus Dichomitus squalens.</title>
        <authorList>
            <consortium name="DOE Joint Genome Institute"/>
            <person name="Lopez S.C."/>
            <person name="Andreopoulos B."/>
            <person name="Pangilinan J."/>
            <person name="Lipzen A."/>
            <person name="Riley R."/>
            <person name="Ahrendt S."/>
            <person name="Ng V."/>
            <person name="Barry K."/>
            <person name="Daum C."/>
            <person name="Grigoriev I.V."/>
            <person name="Hilden K.S."/>
            <person name="Makela M.R."/>
            <person name="de Vries R.P."/>
        </authorList>
    </citation>
    <scope>NUCLEOTIDE SEQUENCE [LARGE SCALE GENOMIC DNA]</scope>
    <source>
        <strain evidence="3 4">CBS 464.89</strain>
        <strain evidence="2">OM18370.1</strain>
    </source>
</reference>
<dbReference type="STRING" id="114155.A0A4Q9NGE4"/>
<dbReference type="PANTHER" id="PTHR37475">
    <property type="entry name" value="ZYGOTE-SPECIFIC CLASS V COPY B GENE PROTEIN"/>
    <property type="match status" value="1"/>
</dbReference>
<dbReference type="EMBL" id="ML143592">
    <property type="protein sequence ID" value="TBU21606.1"/>
    <property type="molecule type" value="Genomic_DNA"/>
</dbReference>
<dbReference type="Proteomes" id="UP000292957">
    <property type="component" value="Unassembled WGS sequence"/>
</dbReference>
<proteinExistence type="predicted"/>
<evidence type="ECO:0008006" key="5">
    <source>
        <dbReference type="Google" id="ProtNLM"/>
    </source>
</evidence>
<evidence type="ECO:0000256" key="1">
    <source>
        <dbReference type="SAM" id="SignalP"/>
    </source>
</evidence>
<name>A0A4Q9NGE4_9APHY</name>